<accession>A0ABT3PXT1</accession>
<dbReference type="EMBL" id="JAJNDC010000001">
    <property type="protein sequence ID" value="MCW9712665.1"/>
    <property type="molecule type" value="Genomic_DNA"/>
</dbReference>
<evidence type="ECO:0000313" key="3">
    <source>
        <dbReference type="Proteomes" id="UP001207337"/>
    </source>
</evidence>
<feature type="compositionally biased region" description="Basic and acidic residues" evidence="1">
    <location>
        <begin position="160"/>
        <end position="174"/>
    </location>
</feature>
<feature type="region of interest" description="Disordered" evidence="1">
    <location>
        <begin position="160"/>
        <end position="179"/>
    </location>
</feature>
<dbReference type="RefSeq" id="WP_265788777.1">
    <property type="nucleotide sequence ID" value="NZ_BAABRS010000001.1"/>
</dbReference>
<dbReference type="Proteomes" id="UP001207337">
    <property type="component" value="Unassembled WGS sequence"/>
</dbReference>
<evidence type="ECO:0000256" key="1">
    <source>
        <dbReference type="SAM" id="MobiDB-lite"/>
    </source>
</evidence>
<sequence>MASWLKKKWFNAGPGSPGKTAKVMANNYQAICRDYNIDGEEAFIFLVGQRVRSWHANRIMSDNFTSESLETLIEKSEGDLPLLTYYLMSIESKTFRNNVTAHQKTFETATEVIYENISDIAPSAVSKTLDEFQYAAIQFSKNYDFEKNRFGVKNTVEKSSEVGERKTKNKESISKSKSNAYRQKDGRYIDEKYFEDQCSDEDFGVSNDPLIIFEETISFKEFEKKYNISEKNWCEDTETGEYILATDTGQLIYAGESLELPHKPSNHSVGYVLEVIYVKLVVTNIITNNDQRAFLENPDDDHQCWVKSHYF</sequence>
<keyword evidence="3" id="KW-1185">Reference proteome</keyword>
<reference evidence="2 3" key="1">
    <citation type="submission" date="2021-11" db="EMBL/GenBank/DDBJ databases">
        <title>Aliifidinibius sp. nov., a new bacterium isolated from saline soil.</title>
        <authorList>
            <person name="Galisteo C."/>
            <person name="De La Haba R."/>
            <person name="Sanchez-Porro C."/>
            <person name="Ventosa A."/>
        </authorList>
    </citation>
    <scope>NUCLEOTIDE SEQUENCE [LARGE SCALE GENOMIC DNA]</scope>
    <source>
        <strain evidence="2 3">KACC 190600</strain>
    </source>
</reference>
<evidence type="ECO:0000313" key="2">
    <source>
        <dbReference type="EMBL" id="MCW9712665.1"/>
    </source>
</evidence>
<name>A0ABT3PXT1_9BACT</name>
<protein>
    <submittedName>
        <fullName evidence="2">Uncharacterized protein</fullName>
    </submittedName>
</protein>
<comment type="caution">
    <text evidence="2">The sequence shown here is derived from an EMBL/GenBank/DDBJ whole genome shotgun (WGS) entry which is preliminary data.</text>
</comment>
<proteinExistence type="predicted"/>
<organism evidence="2 3">
    <name type="scientific">Fodinibius salicampi</name>
    <dbReference type="NCBI Taxonomy" id="1920655"/>
    <lineage>
        <taxon>Bacteria</taxon>
        <taxon>Pseudomonadati</taxon>
        <taxon>Balneolota</taxon>
        <taxon>Balneolia</taxon>
        <taxon>Balneolales</taxon>
        <taxon>Balneolaceae</taxon>
        <taxon>Fodinibius</taxon>
    </lineage>
</organism>
<gene>
    <name evidence="2" type="ORF">LQ318_07090</name>
</gene>